<evidence type="ECO:0000313" key="3">
    <source>
        <dbReference type="EMBL" id="AGP29740.1"/>
    </source>
</evidence>
<dbReference type="Gene3D" id="1.10.10.2840">
    <property type="entry name" value="PucR C-terminal helix-turn-helix domain"/>
    <property type="match status" value="1"/>
</dbReference>
<dbReference type="Pfam" id="PF07905">
    <property type="entry name" value="PucR"/>
    <property type="match status" value="1"/>
</dbReference>
<dbReference type="Proteomes" id="UP000014809">
    <property type="component" value="Chromosome"/>
</dbReference>
<dbReference type="InterPro" id="IPR051448">
    <property type="entry name" value="CdaR-like_regulators"/>
</dbReference>
<protein>
    <submittedName>
        <fullName evidence="3">DNA-binding transcription regulator</fullName>
    </submittedName>
</protein>
<dbReference type="InterPro" id="IPR012914">
    <property type="entry name" value="PucR_dom"/>
</dbReference>
<name>S4XDS0_9CORY</name>
<dbReference type="AlphaFoldDB" id="S4XDS0"/>
<feature type="domain" description="Purine catabolism PurC-like" evidence="1">
    <location>
        <begin position="39"/>
        <end position="129"/>
    </location>
</feature>
<dbReference type="GO" id="GO:0003677">
    <property type="term" value="F:DNA binding"/>
    <property type="evidence" value="ECO:0007669"/>
    <property type="project" value="UniProtKB-KW"/>
</dbReference>
<sequence length="507" mass="53815">MAMSAVGSPLLLSWLSGQQHLDLRVIVDAPPGTGFSVIQPTELTDPREFLHPQAVVLTVGMALAREVDPFPDYVARLAESQVSAIGFGTGLFYPDVPTDLVEAARTHGISVIEVPRHTAFIAILNAVAAERARQATREQERLIAVQELLSAAAVRGGMDALLAETASHLNCAVAVTDNDGRLHGHVDPTGPAGSLSAVEEGRRATRSGAGQRDGVWRISQRMTPQGERVHLITVVADHPFTPHDRSVLKHAAGLADILLQRPAYLRQARTELNSLALRVQLGLDSAGLSTGHILDGAADGAGRVRPVVVAADRAADLRRALAEADRGLAVGGRHLYSTPLNTATSVFLFRGSRPVADVAATFGASAAKLRIAVGEPVAWNEVTLERVHRLETAARSMPPGSAAGPYETGTAWLQDAAVRSALDVRASETLDRLVGAGDGDASEGRELLQTLETWLRSGGKTAVTAEALGVHRHTVRTRLTRIAEICEVDLDDPVARAELLLVAVTRQ</sequence>
<dbReference type="EMBL" id="CP003696">
    <property type="protein sequence ID" value="AGP29740.1"/>
    <property type="molecule type" value="Genomic_DNA"/>
</dbReference>
<dbReference type="PANTHER" id="PTHR33744:SF7">
    <property type="entry name" value="PUCR FAMILY TRANSCRIPTIONAL REGULATOR"/>
    <property type="match status" value="1"/>
</dbReference>
<keyword evidence="4" id="KW-1185">Reference proteome</keyword>
<keyword evidence="3" id="KW-0238">DNA-binding</keyword>
<accession>S4XDS0</accession>
<evidence type="ECO:0000313" key="4">
    <source>
        <dbReference type="Proteomes" id="UP000014809"/>
    </source>
</evidence>
<evidence type="ECO:0000259" key="1">
    <source>
        <dbReference type="Pfam" id="PF07905"/>
    </source>
</evidence>
<dbReference type="eggNOG" id="COG2508">
    <property type="taxonomic scope" value="Bacteria"/>
</dbReference>
<organism evidence="3 4">
    <name type="scientific">Corynebacterium terpenotabidum Y-11</name>
    <dbReference type="NCBI Taxonomy" id="1200352"/>
    <lineage>
        <taxon>Bacteria</taxon>
        <taxon>Bacillati</taxon>
        <taxon>Actinomycetota</taxon>
        <taxon>Actinomycetes</taxon>
        <taxon>Mycobacteriales</taxon>
        <taxon>Corynebacteriaceae</taxon>
        <taxon>Corynebacterium</taxon>
    </lineage>
</organism>
<dbReference type="InterPro" id="IPR042070">
    <property type="entry name" value="PucR_C-HTH_sf"/>
</dbReference>
<dbReference type="PATRIC" id="fig|1200352.3.peg.80"/>
<reference evidence="3 4" key="1">
    <citation type="submission" date="2012-06" db="EMBL/GenBank/DDBJ databases">
        <title>Complete genome sequence of Corynebacterium terpenotabidum Y-11 (=DSM 44721).</title>
        <authorList>
            <person name="Ruckert C."/>
            <person name="Albersmeier A."/>
            <person name="Al-Dilaimi A."/>
            <person name="Szczepanowski R."/>
            <person name="Kalinowski J."/>
        </authorList>
    </citation>
    <scope>NUCLEOTIDE SEQUENCE [LARGE SCALE GENOMIC DNA]</scope>
    <source>
        <strain evidence="3 4">Y-11</strain>
    </source>
</reference>
<gene>
    <name evidence="3" type="ORF">A606_00425</name>
</gene>
<evidence type="ECO:0000259" key="2">
    <source>
        <dbReference type="Pfam" id="PF13556"/>
    </source>
</evidence>
<dbReference type="InterPro" id="IPR025736">
    <property type="entry name" value="PucR_C-HTH_dom"/>
</dbReference>
<dbReference type="Pfam" id="PF13556">
    <property type="entry name" value="HTH_30"/>
    <property type="match status" value="1"/>
</dbReference>
<dbReference type="PANTHER" id="PTHR33744">
    <property type="entry name" value="CARBOHYDRATE DIACID REGULATOR"/>
    <property type="match status" value="1"/>
</dbReference>
<proteinExistence type="predicted"/>
<dbReference type="STRING" id="1200352.A606_00425"/>
<dbReference type="HOGENOM" id="CLU_017436_4_0_11"/>
<dbReference type="KEGG" id="cter:A606_00425"/>
<feature type="domain" description="PucR C-terminal helix-turn-helix" evidence="2">
    <location>
        <begin position="447"/>
        <end position="501"/>
    </location>
</feature>